<dbReference type="PANTHER" id="PTHR37984">
    <property type="entry name" value="PROTEIN CBG26694"/>
    <property type="match status" value="1"/>
</dbReference>
<dbReference type="Proteomes" id="UP001458880">
    <property type="component" value="Unassembled WGS sequence"/>
</dbReference>
<evidence type="ECO:0008006" key="4">
    <source>
        <dbReference type="Google" id="ProtNLM"/>
    </source>
</evidence>
<dbReference type="Gene3D" id="3.30.70.270">
    <property type="match status" value="1"/>
</dbReference>
<dbReference type="PANTHER" id="PTHR37984:SF7">
    <property type="entry name" value="INTEGRASE CATALYTIC DOMAIN-CONTAINING PROTEIN"/>
    <property type="match status" value="1"/>
</dbReference>
<evidence type="ECO:0000256" key="1">
    <source>
        <dbReference type="SAM" id="MobiDB-lite"/>
    </source>
</evidence>
<accession>A0AAW1JJG4</accession>
<gene>
    <name evidence="2" type="ORF">QE152_g27804</name>
</gene>
<dbReference type="Gene3D" id="3.10.10.10">
    <property type="entry name" value="HIV Type 1 Reverse Transcriptase, subunit A, domain 1"/>
    <property type="match status" value="1"/>
</dbReference>
<feature type="compositionally biased region" description="Low complexity" evidence="1">
    <location>
        <begin position="191"/>
        <end position="209"/>
    </location>
</feature>
<name>A0AAW1JJG4_POPJA</name>
<dbReference type="InterPro" id="IPR050951">
    <property type="entry name" value="Retrovirus_Pol_polyprotein"/>
</dbReference>
<dbReference type="InterPro" id="IPR043502">
    <property type="entry name" value="DNA/RNA_pol_sf"/>
</dbReference>
<evidence type="ECO:0000313" key="2">
    <source>
        <dbReference type="EMBL" id="KAK9704562.1"/>
    </source>
</evidence>
<proteinExistence type="predicted"/>
<reference evidence="2 3" key="1">
    <citation type="journal article" date="2024" name="BMC Genomics">
        <title>De novo assembly and annotation of Popillia japonica's genome with initial clues to its potential as an invasive pest.</title>
        <authorList>
            <person name="Cucini C."/>
            <person name="Boschi S."/>
            <person name="Funari R."/>
            <person name="Cardaioli E."/>
            <person name="Iannotti N."/>
            <person name="Marturano G."/>
            <person name="Paoli F."/>
            <person name="Bruttini M."/>
            <person name="Carapelli A."/>
            <person name="Frati F."/>
            <person name="Nardi F."/>
        </authorList>
    </citation>
    <scope>NUCLEOTIDE SEQUENCE [LARGE SCALE GENOMIC DNA]</scope>
    <source>
        <strain evidence="2">DMR45628</strain>
    </source>
</reference>
<keyword evidence="3" id="KW-1185">Reference proteome</keyword>
<comment type="caution">
    <text evidence="2">The sequence shown here is derived from an EMBL/GenBank/DDBJ whole genome shotgun (WGS) entry which is preliminary data.</text>
</comment>
<sequence length="471" mass="54314">MAGLNAGPVKLPPDFDLQGQNAATEWKFWRTSFEDYLTATGQHEAADRVKLSILRNIMGTESARIMSTFKIPEEQTNNYEYVMNFITKYVNPRVNESFERYNFLKRIQKEGETIQKEGETFEHFLTECKHLVKSCNYNEIDPQESQEDKALRDKIVMGIRDPVTREALLRVDKLTLEKAIQHCRTTEQSKTQNQQIQTQNQQIQQNGGNECNVNSIKEKKKHREVKEENDSDSSSELKKLRRRIIGNVKLVRNVCKCNKLSCSHKEGTWEEVIETWEEVIEIEGKKVKTKLDTGADVYEDFVIVEKASQVLLGGQACLHLNLVKRINTVNKSEPNNEKEIFIQQNLDIFSGSGVFSDPSDLNKYVVRKPRLNLNIEEVCSKLRGKNLFSVFDLSEGYHHLKLDECSSWKCCFSTPFGIYRYTVLPYGLSDSQDLFEEEVEKRFGNIDNVIICHDDMIISGATKQNKNMIPL</sequence>
<dbReference type="AlphaFoldDB" id="A0AAW1JJG4"/>
<dbReference type="InterPro" id="IPR043128">
    <property type="entry name" value="Rev_trsase/Diguanyl_cyclase"/>
</dbReference>
<feature type="region of interest" description="Disordered" evidence="1">
    <location>
        <begin position="184"/>
        <end position="236"/>
    </location>
</feature>
<organism evidence="2 3">
    <name type="scientific">Popillia japonica</name>
    <name type="common">Japanese beetle</name>
    <dbReference type="NCBI Taxonomy" id="7064"/>
    <lineage>
        <taxon>Eukaryota</taxon>
        <taxon>Metazoa</taxon>
        <taxon>Ecdysozoa</taxon>
        <taxon>Arthropoda</taxon>
        <taxon>Hexapoda</taxon>
        <taxon>Insecta</taxon>
        <taxon>Pterygota</taxon>
        <taxon>Neoptera</taxon>
        <taxon>Endopterygota</taxon>
        <taxon>Coleoptera</taxon>
        <taxon>Polyphaga</taxon>
        <taxon>Scarabaeiformia</taxon>
        <taxon>Scarabaeidae</taxon>
        <taxon>Rutelinae</taxon>
        <taxon>Popillia</taxon>
    </lineage>
</organism>
<dbReference type="EMBL" id="JASPKY010000347">
    <property type="protein sequence ID" value="KAK9704562.1"/>
    <property type="molecule type" value="Genomic_DNA"/>
</dbReference>
<dbReference type="GO" id="GO:0071897">
    <property type="term" value="P:DNA biosynthetic process"/>
    <property type="evidence" value="ECO:0007669"/>
    <property type="project" value="UniProtKB-ARBA"/>
</dbReference>
<protein>
    <recommendedName>
        <fullName evidence="4">Reverse transcriptase domain-containing protein</fullName>
    </recommendedName>
</protein>
<dbReference type="SUPFAM" id="SSF56672">
    <property type="entry name" value="DNA/RNA polymerases"/>
    <property type="match status" value="1"/>
</dbReference>
<evidence type="ECO:0000313" key="3">
    <source>
        <dbReference type="Proteomes" id="UP001458880"/>
    </source>
</evidence>